<sequence length="266" mass="29095">MTERRITWLLIAAMASSCLLKGSLAGHTDYCQLCDDDVTHIACGNDGSFSDECPSNAKLLTIEEDEQQAIVAAHNEVRQQWAQGNGHVKVKACRMATVEWDAELAKLAELNVKQCVMEHDDCHSTDRFINSGQNLFITGFSGMGAPDMSTLLRSAVEEWALEGKDVKAGYLAKYPDNYNGPTIGHFTMVVHERSIAVGCAASNFDEDGFNTFLVACNYATTNFIGWPVYSACHKAGEHCKAGKNPNYPALCSTSESVDYNFNDQGI</sequence>
<dbReference type="AlphaFoldDB" id="A0A6J1MFV4"/>
<proteinExistence type="inferred from homology"/>
<dbReference type="PANTHER" id="PTHR10334">
    <property type="entry name" value="CYSTEINE-RICH SECRETORY PROTEIN-RELATED"/>
    <property type="match status" value="1"/>
</dbReference>
<protein>
    <submittedName>
        <fullName evidence="8 9">Venom allergen 5</fullName>
    </submittedName>
</protein>
<evidence type="ECO:0000313" key="7">
    <source>
        <dbReference type="Proteomes" id="UP000504633"/>
    </source>
</evidence>
<dbReference type="GeneID" id="111602852"/>
<evidence type="ECO:0000256" key="3">
    <source>
        <dbReference type="ARBA" id="ARBA00022525"/>
    </source>
</evidence>
<dbReference type="PIRSF" id="PIRSF038921">
    <property type="entry name" value="P14a"/>
    <property type="match status" value="1"/>
</dbReference>
<dbReference type="GO" id="GO:0005576">
    <property type="term" value="C:extracellular region"/>
    <property type="evidence" value="ECO:0007669"/>
    <property type="project" value="UniProtKB-SubCell"/>
</dbReference>
<feature type="chain" id="PRO_5044638998" evidence="5">
    <location>
        <begin position="26"/>
        <end position="266"/>
    </location>
</feature>
<dbReference type="OrthoDB" id="414826at2759"/>
<evidence type="ECO:0000313" key="11">
    <source>
        <dbReference type="RefSeq" id="XP_023175936.1"/>
    </source>
</evidence>
<reference evidence="8 9" key="1">
    <citation type="submission" date="2025-04" db="UniProtKB">
        <authorList>
            <consortium name="RefSeq"/>
        </authorList>
    </citation>
    <scope>IDENTIFICATION</scope>
    <source>
        <strain evidence="8 9">15085-1641.00</strain>
        <tissue evidence="8 9">Whole body</tissue>
    </source>
</reference>
<evidence type="ECO:0000313" key="10">
    <source>
        <dbReference type="RefSeq" id="XP_023175935.1"/>
    </source>
</evidence>
<dbReference type="Gene3D" id="3.40.33.10">
    <property type="entry name" value="CAP"/>
    <property type="match status" value="1"/>
</dbReference>
<keyword evidence="7" id="KW-1185">Reference proteome</keyword>
<evidence type="ECO:0000259" key="6">
    <source>
        <dbReference type="SMART" id="SM00198"/>
    </source>
</evidence>
<evidence type="ECO:0000313" key="9">
    <source>
        <dbReference type="RefSeq" id="XP_023175934.1"/>
    </source>
</evidence>
<dbReference type="RefSeq" id="XP_023175936.1">
    <property type="nucleotide sequence ID" value="XM_023320168.2"/>
</dbReference>
<evidence type="ECO:0000256" key="4">
    <source>
        <dbReference type="ARBA" id="ARBA00022729"/>
    </source>
</evidence>
<comment type="similarity">
    <text evidence="2">Belongs to the CRISP family.</text>
</comment>
<dbReference type="PROSITE" id="PS51257">
    <property type="entry name" value="PROKAR_LIPOPROTEIN"/>
    <property type="match status" value="1"/>
</dbReference>
<keyword evidence="3" id="KW-0964">Secreted</keyword>
<feature type="signal peptide" evidence="5">
    <location>
        <begin position="1"/>
        <end position="25"/>
    </location>
</feature>
<comment type="subcellular location">
    <subcellularLocation>
        <location evidence="1">Secreted</location>
    </subcellularLocation>
</comment>
<dbReference type="RefSeq" id="XP_023175933.1">
    <property type="nucleotide sequence ID" value="XM_023320165.2"/>
</dbReference>
<dbReference type="Proteomes" id="UP000504633">
    <property type="component" value="Unplaced"/>
</dbReference>
<evidence type="ECO:0000256" key="5">
    <source>
        <dbReference type="SAM" id="SignalP"/>
    </source>
</evidence>
<dbReference type="SMART" id="SM00198">
    <property type="entry name" value="SCP"/>
    <property type="match status" value="1"/>
</dbReference>
<dbReference type="SUPFAM" id="SSF55797">
    <property type="entry name" value="PR-1-like"/>
    <property type="match status" value="1"/>
</dbReference>
<dbReference type="CDD" id="cd05380">
    <property type="entry name" value="CAP_euk"/>
    <property type="match status" value="1"/>
</dbReference>
<dbReference type="InterPro" id="IPR035940">
    <property type="entry name" value="CAP_sf"/>
</dbReference>
<name>A0A6J1MFV4_DROHY</name>
<accession>A0A6J1MFV4</accession>
<feature type="domain" description="SCP" evidence="6">
    <location>
        <begin position="65"/>
        <end position="225"/>
    </location>
</feature>
<evidence type="ECO:0000313" key="8">
    <source>
        <dbReference type="RefSeq" id="XP_023175933.1"/>
    </source>
</evidence>
<gene>
    <name evidence="8 9 10 11" type="primary">LOC111602852</name>
</gene>
<keyword evidence="4 5" id="KW-0732">Signal</keyword>
<dbReference type="InterPro" id="IPR034763">
    <property type="entry name" value="P14a_insect"/>
</dbReference>
<dbReference type="KEGG" id="dhe:111602852"/>
<dbReference type="InterPro" id="IPR001283">
    <property type="entry name" value="CRISP-related"/>
</dbReference>
<dbReference type="RefSeq" id="XP_023175935.1">
    <property type="nucleotide sequence ID" value="XM_023320167.2"/>
</dbReference>
<evidence type="ECO:0000256" key="2">
    <source>
        <dbReference type="ARBA" id="ARBA00009923"/>
    </source>
</evidence>
<dbReference type="RefSeq" id="XP_023175934.1">
    <property type="nucleotide sequence ID" value="XM_023320166.2"/>
</dbReference>
<evidence type="ECO:0000256" key="1">
    <source>
        <dbReference type="ARBA" id="ARBA00004613"/>
    </source>
</evidence>
<dbReference type="Pfam" id="PF00188">
    <property type="entry name" value="CAP"/>
    <property type="match status" value="1"/>
</dbReference>
<organism evidence="7 11">
    <name type="scientific">Drosophila hydei</name>
    <name type="common">Fruit fly</name>
    <dbReference type="NCBI Taxonomy" id="7224"/>
    <lineage>
        <taxon>Eukaryota</taxon>
        <taxon>Metazoa</taxon>
        <taxon>Ecdysozoa</taxon>
        <taxon>Arthropoda</taxon>
        <taxon>Hexapoda</taxon>
        <taxon>Insecta</taxon>
        <taxon>Pterygota</taxon>
        <taxon>Neoptera</taxon>
        <taxon>Endopterygota</taxon>
        <taxon>Diptera</taxon>
        <taxon>Brachycera</taxon>
        <taxon>Muscomorpha</taxon>
        <taxon>Ephydroidea</taxon>
        <taxon>Drosophilidae</taxon>
        <taxon>Drosophila</taxon>
    </lineage>
</organism>
<dbReference type="InterPro" id="IPR014044">
    <property type="entry name" value="CAP_dom"/>
</dbReference>
<dbReference type="OMA" id="HIGCRNR"/>